<dbReference type="Gene3D" id="3.80.10.10">
    <property type="entry name" value="Ribonuclease Inhibitor"/>
    <property type="match status" value="1"/>
</dbReference>
<gene>
    <name evidence="3" type="ORF">FME351_LOCUS16611</name>
    <name evidence="4" type="ORF">GRG538_LOCUS24415</name>
    <name evidence="7" type="ORF">HFQ381_LOCUS15212</name>
    <name evidence="5" type="ORF">KIK155_LOCUS32365</name>
    <name evidence="2" type="ORF">LUA448_LOCUS23621</name>
    <name evidence="9" type="ORF">QYT958_LOCUS9691</name>
    <name evidence="1" type="ORF">TIS948_LOCUS18005</name>
    <name evidence="10" type="ORF">TOA249_LOCUS16253</name>
    <name evidence="8" type="ORF">TSG867_LOCUS24338</name>
    <name evidence="6" type="ORF">UJA718_LOCUS12667</name>
</gene>
<reference evidence="1" key="1">
    <citation type="submission" date="2021-02" db="EMBL/GenBank/DDBJ databases">
        <authorList>
            <person name="Nowell W R."/>
        </authorList>
    </citation>
    <scope>NUCLEOTIDE SEQUENCE</scope>
</reference>
<evidence type="ECO:0000313" key="3">
    <source>
        <dbReference type="EMBL" id="CAF3498202.1"/>
    </source>
</evidence>
<sequence length="433" mass="48962">MTSSSSTTHHLFDRPELLDNQTRLILSADAKPKRLNRSATRSAGIPGILERSDSVGSGLIIQETDDDDVDENVEMNNEDFYMNRKGSMLQNDSNYDTDIEQEQEPTKDYSCQGLYLEQCRRHGVIPSTHFLRHLNNETLAIRYCGLKPINIKVMVPSLKVNTRITKLDLRENGLGSRGAVYISQLLQENEYIVELDLSSNDIGLQGCKALCRVLRLNRTIRTLNMEGNRFNDDCAPHFAEVLTQNEYLTHINLNKNLFENESSGRLLGQSLAENQTIEEFYFGWNHLRSKACGFFIKPLASNARLTVLDLSWNGCGLLAAKAIFELLRKNTTLEKLYLDHNQFNTECAAYIGKGLAKNETLKILTLQGNPLESSGCYAVLRPLLKQPTSQLQVIDLRGIIVNKDFVDLVTELSPILPQLKIKLGREKENELIE</sequence>
<dbReference type="SUPFAM" id="SSF52047">
    <property type="entry name" value="RNI-like"/>
    <property type="match status" value="1"/>
</dbReference>
<dbReference type="EMBL" id="CAJNYD010003077">
    <property type="protein sequence ID" value="CAF3474717.1"/>
    <property type="molecule type" value="Genomic_DNA"/>
</dbReference>
<evidence type="ECO:0000313" key="12">
    <source>
        <dbReference type="Proteomes" id="UP000663873"/>
    </source>
</evidence>
<evidence type="ECO:0000313" key="11">
    <source>
        <dbReference type="Proteomes" id="UP000663825"/>
    </source>
</evidence>
<comment type="caution">
    <text evidence="1">The sequence shown here is derived from an EMBL/GenBank/DDBJ whole genome shotgun (WGS) entry which is preliminary data.</text>
</comment>
<dbReference type="EMBL" id="CAJOBP010001661">
    <property type="protein sequence ID" value="CAF4301485.1"/>
    <property type="molecule type" value="Genomic_DNA"/>
</dbReference>
<dbReference type="Proteomes" id="UP000663872">
    <property type="component" value="Unassembled WGS sequence"/>
</dbReference>
<dbReference type="SMART" id="SM00368">
    <property type="entry name" value="LRR_RI"/>
    <property type="match status" value="7"/>
</dbReference>
<dbReference type="PANTHER" id="PTHR24114">
    <property type="entry name" value="LEUCINE RICH REPEAT FAMILY PROTEIN"/>
    <property type="match status" value="1"/>
</dbReference>
<evidence type="ECO:0000313" key="6">
    <source>
        <dbReference type="EMBL" id="CAF4301485.1"/>
    </source>
</evidence>
<dbReference type="EMBL" id="CAJOBQ010002214">
    <property type="protein sequence ID" value="CAF4546344.1"/>
    <property type="molecule type" value="Genomic_DNA"/>
</dbReference>
<dbReference type="EMBL" id="CAJNXB010003104">
    <property type="protein sequence ID" value="CAF3296962.1"/>
    <property type="molecule type" value="Genomic_DNA"/>
</dbReference>
<dbReference type="EMBL" id="CAJNYU010002047">
    <property type="protein sequence ID" value="CAF3498202.1"/>
    <property type="molecule type" value="Genomic_DNA"/>
</dbReference>
<dbReference type="AlphaFoldDB" id="A0A817STI4"/>
<dbReference type="InterPro" id="IPR032675">
    <property type="entry name" value="LRR_dom_sf"/>
</dbReference>
<dbReference type="InterPro" id="IPR052394">
    <property type="entry name" value="LRR-containing"/>
</dbReference>
<dbReference type="EMBL" id="CAJOBO010001024">
    <property type="protein sequence ID" value="CAF4327215.1"/>
    <property type="molecule type" value="Genomic_DNA"/>
</dbReference>
<protein>
    <submittedName>
        <fullName evidence="1">Uncharacterized protein</fullName>
    </submittedName>
</protein>
<evidence type="ECO:0000313" key="10">
    <source>
        <dbReference type="EMBL" id="CAF4687690.1"/>
    </source>
</evidence>
<evidence type="ECO:0000313" key="5">
    <source>
        <dbReference type="EMBL" id="CAF3799784.1"/>
    </source>
</evidence>
<name>A0A817STI4_9BILA</name>
<dbReference type="Proteomes" id="UP000663848">
    <property type="component" value="Unassembled WGS sequence"/>
</dbReference>
<dbReference type="Proteomes" id="UP000663833">
    <property type="component" value="Unassembled WGS sequence"/>
</dbReference>
<dbReference type="Pfam" id="PF13516">
    <property type="entry name" value="LRR_6"/>
    <property type="match status" value="4"/>
</dbReference>
<dbReference type="Proteomes" id="UP000663838">
    <property type="component" value="Unassembled WGS sequence"/>
</dbReference>
<dbReference type="EMBL" id="CAJNYT010004138">
    <property type="protein sequence ID" value="CAF3636040.1"/>
    <property type="molecule type" value="Genomic_DNA"/>
</dbReference>
<evidence type="ECO:0000313" key="2">
    <source>
        <dbReference type="EMBL" id="CAF3474717.1"/>
    </source>
</evidence>
<dbReference type="EMBL" id="CAJNYV010006073">
    <property type="protein sequence ID" value="CAF3799784.1"/>
    <property type="molecule type" value="Genomic_DNA"/>
</dbReference>
<dbReference type="Proteomes" id="UP000663851">
    <property type="component" value="Unassembled WGS sequence"/>
</dbReference>
<accession>A0A817STI4</accession>
<dbReference type="EMBL" id="CAJOBR010001041">
    <property type="protein sequence ID" value="CAF4571968.1"/>
    <property type="molecule type" value="Genomic_DNA"/>
</dbReference>
<dbReference type="Proteomes" id="UP000663873">
    <property type="component" value="Unassembled WGS sequence"/>
</dbReference>
<dbReference type="PANTHER" id="PTHR24114:SF2">
    <property type="entry name" value="F-BOX DOMAIN-CONTAINING PROTEIN-RELATED"/>
    <property type="match status" value="1"/>
</dbReference>
<dbReference type="Proteomes" id="UP000663869">
    <property type="component" value="Unassembled WGS sequence"/>
</dbReference>
<dbReference type="InterPro" id="IPR001611">
    <property type="entry name" value="Leu-rich_rpt"/>
</dbReference>
<dbReference type="OrthoDB" id="76105at2759"/>
<dbReference type="EMBL" id="CAJOBS010001098">
    <property type="protein sequence ID" value="CAF4687690.1"/>
    <property type="molecule type" value="Genomic_DNA"/>
</dbReference>
<evidence type="ECO:0000313" key="8">
    <source>
        <dbReference type="EMBL" id="CAF4546344.1"/>
    </source>
</evidence>
<evidence type="ECO:0000313" key="9">
    <source>
        <dbReference type="EMBL" id="CAF4571968.1"/>
    </source>
</evidence>
<organism evidence="1 11">
    <name type="scientific">Rotaria socialis</name>
    <dbReference type="NCBI Taxonomy" id="392032"/>
    <lineage>
        <taxon>Eukaryota</taxon>
        <taxon>Metazoa</taxon>
        <taxon>Spiralia</taxon>
        <taxon>Gnathifera</taxon>
        <taxon>Rotifera</taxon>
        <taxon>Eurotatoria</taxon>
        <taxon>Bdelloidea</taxon>
        <taxon>Philodinida</taxon>
        <taxon>Philodinidae</taxon>
        <taxon>Rotaria</taxon>
    </lineage>
</organism>
<evidence type="ECO:0000313" key="1">
    <source>
        <dbReference type="EMBL" id="CAF3296962.1"/>
    </source>
</evidence>
<keyword evidence="12" id="KW-1185">Reference proteome</keyword>
<dbReference type="Proteomes" id="UP000663862">
    <property type="component" value="Unassembled WGS sequence"/>
</dbReference>
<dbReference type="Proteomes" id="UP000663825">
    <property type="component" value="Unassembled WGS sequence"/>
</dbReference>
<evidence type="ECO:0000313" key="7">
    <source>
        <dbReference type="EMBL" id="CAF4327215.1"/>
    </source>
</evidence>
<dbReference type="Proteomes" id="UP000663865">
    <property type="component" value="Unassembled WGS sequence"/>
</dbReference>
<proteinExistence type="predicted"/>
<evidence type="ECO:0000313" key="4">
    <source>
        <dbReference type="EMBL" id="CAF3636040.1"/>
    </source>
</evidence>